<evidence type="ECO:0000256" key="1">
    <source>
        <dbReference type="SAM" id="MobiDB-lite"/>
    </source>
</evidence>
<keyword evidence="2" id="KW-0687">Ribonucleoprotein</keyword>
<dbReference type="AlphaFoldDB" id="A0A1D6F573"/>
<sequence length="69" mass="7581">MGEKSPCNSILNSKRISSPRDPRSPNQPSVSTPPLRRQQLRGARQSPLRQNGCPHGGFSSLCSSYRRGC</sequence>
<dbReference type="EMBL" id="CM007648">
    <property type="protein sequence ID" value="ONM26447.1"/>
    <property type="molecule type" value="Genomic_DNA"/>
</dbReference>
<protein>
    <submittedName>
        <fullName evidence="2">60S ribosomal protein L18a-2</fullName>
    </submittedName>
</protein>
<evidence type="ECO:0000313" key="2">
    <source>
        <dbReference type="EMBL" id="ONM26447.1"/>
    </source>
</evidence>
<dbReference type="GO" id="GO:0005840">
    <property type="term" value="C:ribosome"/>
    <property type="evidence" value="ECO:0007669"/>
    <property type="project" value="UniProtKB-KW"/>
</dbReference>
<feature type="region of interest" description="Disordered" evidence="1">
    <location>
        <begin position="1"/>
        <end position="69"/>
    </location>
</feature>
<proteinExistence type="predicted"/>
<reference evidence="2" key="1">
    <citation type="submission" date="2015-12" db="EMBL/GenBank/DDBJ databases">
        <title>Update maize B73 reference genome by single molecule sequencing technologies.</title>
        <authorList>
            <consortium name="Maize Genome Sequencing Project"/>
            <person name="Ware D."/>
        </authorList>
    </citation>
    <scope>NUCLEOTIDE SEQUENCE [LARGE SCALE GENOMIC DNA]</scope>
    <source>
        <tissue evidence="2">Seedling</tissue>
    </source>
</reference>
<name>A0A1D6F573_MAIZE</name>
<keyword evidence="2" id="KW-0689">Ribosomal protein</keyword>
<gene>
    <name evidence="2" type="ORF">ZEAMMB73_Zm00001d007287</name>
</gene>
<organism evidence="2">
    <name type="scientific">Zea mays</name>
    <name type="common">Maize</name>
    <dbReference type="NCBI Taxonomy" id="4577"/>
    <lineage>
        <taxon>Eukaryota</taxon>
        <taxon>Viridiplantae</taxon>
        <taxon>Streptophyta</taxon>
        <taxon>Embryophyta</taxon>
        <taxon>Tracheophyta</taxon>
        <taxon>Spermatophyta</taxon>
        <taxon>Magnoliopsida</taxon>
        <taxon>Liliopsida</taxon>
        <taxon>Poales</taxon>
        <taxon>Poaceae</taxon>
        <taxon>PACMAD clade</taxon>
        <taxon>Panicoideae</taxon>
        <taxon>Andropogonodae</taxon>
        <taxon>Andropogoneae</taxon>
        <taxon>Tripsacinae</taxon>
        <taxon>Zea</taxon>
    </lineage>
</organism>
<accession>A0A1D6F573</accession>
<feature type="compositionally biased region" description="Polar residues" evidence="1">
    <location>
        <begin position="1"/>
        <end position="16"/>
    </location>
</feature>